<proteinExistence type="predicted"/>
<comment type="caution">
    <text evidence="2">The sequence shown here is derived from an EMBL/GenBank/DDBJ whole genome shotgun (WGS) entry which is preliminary data.</text>
</comment>
<reference evidence="2" key="1">
    <citation type="journal article" date="2015" name="Nature">
        <title>Complex archaea that bridge the gap between prokaryotes and eukaryotes.</title>
        <authorList>
            <person name="Spang A."/>
            <person name="Saw J.H."/>
            <person name="Jorgensen S.L."/>
            <person name="Zaremba-Niedzwiedzka K."/>
            <person name="Martijn J."/>
            <person name="Lind A.E."/>
            <person name="van Eijk R."/>
            <person name="Schleper C."/>
            <person name="Guy L."/>
            <person name="Ettema T.J."/>
        </authorList>
    </citation>
    <scope>NUCLEOTIDE SEQUENCE</scope>
</reference>
<dbReference type="AlphaFoldDB" id="A0A0F9GJD2"/>
<feature type="transmembrane region" description="Helical" evidence="1">
    <location>
        <begin position="21"/>
        <end position="44"/>
    </location>
</feature>
<protein>
    <submittedName>
        <fullName evidence="2">Uncharacterized protein</fullName>
    </submittedName>
</protein>
<organism evidence="2">
    <name type="scientific">marine sediment metagenome</name>
    <dbReference type="NCBI Taxonomy" id="412755"/>
    <lineage>
        <taxon>unclassified sequences</taxon>
        <taxon>metagenomes</taxon>
        <taxon>ecological metagenomes</taxon>
    </lineage>
</organism>
<evidence type="ECO:0000313" key="2">
    <source>
        <dbReference type="EMBL" id="KKL63292.1"/>
    </source>
</evidence>
<keyword evidence="1" id="KW-0812">Transmembrane</keyword>
<keyword evidence="1" id="KW-1133">Transmembrane helix</keyword>
<sequence length="62" mass="7308">MIIINIIYSINYNMIKSKMRILYIVLFNSGNSRDMFLASLLGLVQDYNGIWQKLETLKEYLS</sequence>
<evidence type="ECO:0000256" key="1">
    <source>
        <dbReference type="SAM" id="Phobius"/>
    </source>
</evidence>
<dbReference type="EMBL" id="LAZR01028222">
    <property type="protein sequence ID" value="KKL63292.1"/>
    <property type="molecule type" value="Genomic_DNA"/>
</dbReference>
<gene>
    <name evidence="2" type="ORF">LCGC14_2176560</name>
</gene>
<name>A0A0F9GJD2_9ZZZZ</name>
<accession>A0A0F9GJD2</accession>
<keyword evidence="1" id="KW-0472">Membrane</keyword>